<evidence type="ECO:0000313" key="1">
    <source>
        <dbReference type="EMBL" id="OHE96132.1"/>
    </source>
</evidence>
<dbReference type="Proteomes" id="UP000176998">
    <property type="component" value="Unassembled WGS sequence"/>
</dbReference>
<comment type="caution">
    <text evidence="1">The sequence shown here is derived from an EMBL/GenBank/DDBJ whole genome shotgun (WGS) entry which is preliminary data.</text>
</comment>
<dbReference type="AlphaFoldDB" id="A0A1G4B4D2"/>
<keyword evidence="2" id="KW-1185">Reference proteome</keyword>
<proteinExistence type="predicted"/>
<sequence>SELGPHYYSKRCTLNRPFENQKEKSRSGYSAPPMLIRLLY</sequence>
<evidence type="ECO:0000313" key="2">
    <source>
        <dbReference type="Proteomes" id="UP000176998"/>
    </source>
</evidence>
<reference evidence="1 2" key="1">
    <citation type="submission" date="2016-09" db="EMBL/GenBank/DDBJ databases">
        <authorList>
            <person name="Capua I."/>
            <person name="De Benedictis P."/>
            <person name="Joannis T."/>
            <person name="Lombin L.H."/>
            <person name="Cattoli G."/>
        </authorList>
    </citation>
    <scope>NUCLEOTIDE SEQUENCE [LARGE SCALE GENOMIC DNA]</scope>
    <source>
        <strain evidence="1 2">IMI 309357</strain>
    </source>
</reference>
<accession>A0A1G4B4D2</accession>
<organism evidence="1 2">
    <name type="scientific">Colletotrichum orchidophilum</name>
    <dbReference type="NCBI Taxonomy" id="1209926"/>
    <lineage>
        <taxon>Eukaryota</taxon>
        <taxon>Fungi</taxon>
        <taxon>Dikarya</taxon>
        <taxon>Ascomycota</taxon>
        <taxon>Pezizomycotina</taxon>
        <taxon>Sordariomycetes</taxon>
        <taxon>Hypocreomycetidae</taxon>
        <taxon>Glomerellales</taxon>
        <taxon>Glomerellaceae</taxon>
        <taxon>Colletotrichum</taxon>
    </lineage>
</organism>
<name>A0A1G4B4D2_9PEZI</name>
<gene>
    <name evidence="1" type="ORF">CORC01_08509</name>
</gene>
<protein>
    <submittedName>
        <fullName evidence="1">Uncharacterized protein</fullName>
    </submittedName>
</protein>
<dbReference type="RefSeq" id="XP_022473293.1">
    <property type="nucleotide sequence ID" value="XM_022620139.1"/>
</dbReference>
<dbReference type="GeneID" id="34561649"/>
<dbReference type="EMBL" id="MJBS01000073">
    <property type="protein sequence ID" value="OHE96132.1"/>
    <property type="molecule type" value="Genomic_DNA"/>
</dbReference>
<feature type="non-terminal residue" evidence="1">
    <location>
        <position position="1"/>
    </location>
</feature>